<comment type="caution">
    <text evidence="2">The sequence shown here is derived from an EMBL/GenBank/DDBJ whole genome shotgun (WGS) entry which is preliminary data.</text>
</comment>
<name>A0A6G3X9Z2_9ACTN</name>
<organism evidence="2">
    <name type="scientific">Streptomyces sp. SID7499</name>
    <dbReference type="NCBI Taxonomy" id="2706086"/>
    <lineage>
        <taxon>Bacteria</taxon>
        <taxon>Bacillati</taxon>
        <taxon>Actinomycetota</taxon>
        <taxon>Actinomycetes</taxon>
        <taxon>Kitasatosporales</taxon>
        <taxon>Streptomycetaceae</taxon>
        <taxon>Streptomyces</taxon>
    </lineage>
</organism>
<reference evidence="2" key="1">
    <citation type="submission" date="2020-01" db="EMBL/GenBank/DDBJ databases">
        <title>Insect and environment-associated Actinomycetes.</title>
        <authorList>
            <person name="Currrie C."/>
            <person name="Chevrette M."/>
            <person name="Carlson C."/>
            <person name="Stubbendieck R."/>
            <person name="Wendt-Pienkowski E."/>
        </authorList>
    </citation>
    <scope>NUCLEOTIDE SEQUENCE</scope>
    <source>
        <strain evidence="2">SID7499</strain>
    </source>
</reference>
<feature type="non-terminal residue" evidence="2">
    <location>
        <position position="137"/>
    </location>
</feature>
<keyword evidence="2" id="KW-0808">Transferase</keyword>
<evidence type="ECO:0000313" key="2">
    <source>
        <dbReference type="EMBL" id="NEE14596.1"/>
    </source>
</evidence>
<protein>
    <submittedName>
        <fullName evidence="2">Acyltransferase</fullName>
    </submittedName>
</protein>
<sequence length="137" mass="14774">GWALQELVKQGCPLPELTVTNPQLGREYRECDTWRADALDRLRTGPKPRLIVIASLNRYTADRELLSAAWEKTLKRLRATGAPIVYIEDTPVPGTDIPACVSGAPDEAAACAFSRAEAVPADPLARRIAAGAVPGVR</sequence>
<dbReference type="GO" id="GO:0016746">
    <property type="term" value="F:acyltransferase activity"/>
    <property type="evidence" value="ECO:0007669"/>
    <property type="project" value="UniProtKB-KW"/>
</dbReference>
<evidence type="ECO:0000259" key="1">
    <source>
        <dbReference type="Pfam" id="PF19040"/>
    </source>
</evidence>
<dbReference type="EMBL" id="JAAGMN010005165">
    <property type="protein sequence ID" value="NEE14596.1"/>
    <property type="molecule type" value="Genomic_DNA"/>
</dbReference>
<accession>A0A6G3X9Z2</accession>
<proteinExistence type="predicted"/>
<dbReference type="Pfam" id="PF19040">
    <property type="entry name" value="SGNH"/>
    <property type="match status" value="1"/>
</dbReference>
<gene>
    <name evidence="2" type="ORF">G3M58_50035</name>
</gene>
<dbReference type="AlphaFoldDB" id="A0A6G3X9Z2"/>
<feature type="non-terminal residue" evidence="2">
    <location>
        <position position="1"/>
    </location>
</feature>
<dbReference type="InterPro" id="IPR043968">
    <property type="entry name" value="SGNH"/>
</dbReference>
<feature type="domain" description="SGNH" evidence="1">
    <location>
        <begin position="3"/>
        <end position="122"/>
    </location>
</feature>
<keyword evidence="2" id="KW-0012">Acyltransferase</keyword>